<protein>
    <recommendedName>
        <fullName evidence="10">Hexosyltransferase</fullName>
        <ecNumber evidence="10">2.4.1.-</ecNumber>
    </recommendedName>
</protein>
<keyword evidence="9 10" id="KW-0472">Membrane</keyword>
<gene>
    <name evidence="12" type="ORF">PoB_003042300</name>
</gene>
<keyword evidence="7 10" id="KW-1133">Transmembrane helix</keyword>
<keyword evidence="6 10" id="KW-0735">Signal-anchor</keyword>
<comment type="caution">
    <text evidence="12">The sequence shown here is derived from an EMBL/GenBank/DDBJ whole genome shotgun (WGS) entry which is preliminary data.</text>
</comment>
<feature type="compositionally biased region" description="Basic and acidic residues" evidence="11">
    <location>
        <begin position="92"/>
        <end position="110"/>
    </location>
</feature>
<evidence type="ECO:0000256" key="10">
    <source>
        <dbReference type="RuleBase" id="RU363063"/>
    </source>
</evidence>
<dbReference type="Gene3D" id="3.90.550.50">
    <property type="match status" value="1"/>
</dbReference>
<dbReference type="PANTHER" id="PTHR11214">
    <property type="entry name" value="BETA-1,3-N-ACETYLGLUCOSAMINYLTRANSFERASE"/>
    <property type="match status" value="1"/>
</dbReference>
<organism evidence="12 13">
    <name type="scientific">Plakobranchus ocellatus</name>
    <dbReference type="NCBI Taxonomy" id="259542"/>
    <lineage>
        <taxon>Eukaryota</taxon>
        <taxon>Metazoa</taxon>
        <taxon>Spiralia</taxon>
        <taxon>Lophotrochozoa</taxon>
        <taxon>Mollusca</taxon>
        <taxon>Gastropoda</taxon>
        <taxon>Heterobranchia</taxon>
        <taxon>Euthyneura</taxon>
        <taxon>Panpulmonata</taxon>
        <taxon>Sacoglossa</taxon>
        <taxon>Placobranchoidea</taxon>
        <taxon>Plakobranchidae</taxon>
        <taxon>Plakobranchus</taxon>
    </lineage>
</organism>
<evidence type="ECO:0000256" key="11">
    <source>
        <dbReference type="SAM" id="MobiDB-lite"/>
    </source>
</evidence>
<dbReference type="EC" id="2.4.1.-" evidence="10"/>
<evidence type="ECO:0000256" key="4">
    <source>
        <dbReference type="ARBA" id="ARBA00022679"/>
    </source>
</evidence>
<evidence type="ECO:0000256" key="3">
    <source>
        <dbReference type="ARBA" id="ARBA00022676"/>
    </source>
</evidence>
<comment type="subcellular location">
    <subcellularLocation>
        <location evidence="1 10">Golgi apparatus membrane</location>
        <topology evidence="1 10">Single-pass type II membrane protein</topology>
    </subcellularLocation>
</comment>
<evidence type="ECO:0000256" key="2">
    <source>
        <dbReference type="ARBA" id="ARBA00008661"/>
    </source>
</evidence>
<dbReference type="AlphaFoldDB" id="A0AAV4AAZ8"/>
<keyword evidence="8 10" id="KW-0333">Golgi apparatus</keyword>
<dbReference type="GO" id="GO:0016758">
    <property type="term" value="F:hexosyltransferase activity"/>
    <property type="evidence" value="ECO:0007669"/>
    <property type="project" value="InterPro"/>
</dbReference>
<dbReference type="PANTHER" id="PTHR11214:SF3">
    <property type="entry name" value="BETA-1,3-GALACTOSYLTRANSFERASE 6"/>
    <property type="match status" value="1"/>
</dbReference>
<feature type="transmembrane region" description="Helical" evidence="10">
    <location>
        <begin position="20"/>
        <end position="42"/>
    </location>
</feature>
<keyword evidence="3 10" id="KW-0328">Glycosyltransferase</keyword>
<dbReference type="EMBL" id="BLXT01003733">
    <property type="protein sequence ID" value="GFO03918.1"/>
    <property type="molecule type" value="Genomic_DNA"/>
</dbReference>
<dbReference type="GO" id="GO:0000139">
    <property type="term" value="C:Golgi membrane"/>
    <property type="evidence" value="ECO:0007669"/>
    <property type="project" value="UniProtKB-SubCell"/>
</dbReference>
<evidence type="ECO:0000256" key="5">
    <source>
        <dbReference type="ARBA" id="ARBA00022692"/>
    </source>
</evidence>
<keyword evidence="5 10" id="KW-0812">Transmembrane</keyword>
<proteinExistence type="inferred from homology"/>
<evidence type="ECO:0000256" key="9">
    <source>
        <dbReference type="ARBA" id="ARBA00023136"/>
    </source>
</evidence>
<keyword evidence="4" id="KW-0808">Transferase</keyword>
<feature type="region of interest" description="Disordered" evidence="11">
    <location>
        <begin position="254"/>
        <end position="284"/>
    </location>
</feature>
<comment type="similarity">
    <text evidence="2 10">Belongs to the glycosyltransferase 31 family.</text>
</comment>
<dbReference type="Proteomes" id="UP000735302">
    <property type="component" value="Unassembled WGS sequence"/>
</dbReference>
<evidence type="ECO:0000256" key="6">
    <source>
        <dbReference type="ARBA" id="ARBA00022968"/>
    </source>
</evidence>
<accession>A0AAV4AAZ8</accession>
<dbReference type="Pfam" id="PF01762">
    <property type="entry name" value="Galactosyl_T"/>
    <property type="match status" value="1"/>
</dbReference>
<evidence type="ECO:0000256" key="8">
    <source>
        <dbReference type="ARBA" id="ARBA00023034"/>
    </source>
</evidence>
<dbReference type="GO" id="GO:0006493">
    <property type="term" value="P:protein O-linked glycosylation"/>
    <property type="evidence" value="ECO:0007669"/>
    <property type="project" value="TreeGrafter"/>
</dbReference>
<evidence type="ECO:0000313" key="13">
    <source>
        <dbReference type="Proteomes" id="UP000735302"/>
    </source>
</evidence>
<evidence type="ECO:0000256" key="7">
    <source>
        <dbReference type="ARBA" id="ARBA00022989"/>
    </source>
</evidence>
<evidence type="ECO:0000256" key="1">
    <source>
        <dbReference type="ARBA" id="ARBA00004323"/>
    </source>
</evidence>
<sequence>MSLHKVTYPTSSSKGCTARIIRRSLVVLAISSGFTLLFIIYFNVMPHSAVTINDIKFSQRSRPKVDNINYKRQETDKEDGIDQPLNTGENIDNTRHQTEVEDSLKGKENPNDTNLNQVATVQPVLGKAKNFSINNTLYQAGFEINELELLRRVNHLRFKIRKPSKIHPEHPYFTPNPSIVTRYTGSVQRQPNSSCGQAVHIIVLSHPRDVQRRNAIRETWGSVAKNRPWPGKVLSLSVALTFILGTESLQTNYENQEETFSDKEAQSHTKGKGHGTQSEKDVKSEPNDILQFDMIDSYTNLTRKCLLALDWILSSCKGVQYIVKVDQDIFLNVPLLLTFLKYHGKSNAIFGFIYKGGSVNRKGRWAVSEEVYPLDSYPVYASGTSYIISRSAAVTLMKLCSHYPYFPIEDAFITGILATVGSIDRVHMRGVCYWAKLKPEPCAFVNDEIYSGNNMTVTELKSVWRLQIDRGRSMNC</sequence>
<keyword evidence="13" id="KW-1185">Reference proteome</keyword>
<dbReference type="InterPro" id="IPR002659">
    <property type="entry name" value="Glyco_trans_31"/>
</dbReference>
<evidence type="ECO:0000313" key="12">
    <source>
        <dbReference type="EMBL" id="GFO03918.1"/>
    </source>
</evidence>
<feature type="region of interest" description="Disordered" evidence="11">
    <location>
        <begin position="73"/>
        <end position="114"/>
    </location>
</feature>
<reference evidence="12 13" key="1">
    <citation type="journal article" date="2021" name="Elife">
        <title>Chloroplast acquisition without the gene transfer in kleptoplastic sea slugs, Plakobranchus ocellatus.</title>
        <authorList>
            <person name="Maeda T."/>
            <person name="Takahashi S."/>
            <person name="Yoshida T."/>
            <person name="Shimamura S."/>
            <person name="Takaki Y."/>
            <person name="Nagai Y."/>
            <person name="Toyoda A."/>
            <person name="Suzuki Y."/>
            <person name="Arimoto A."/>
            <person name="Ishii H."/>
            <person name="Satoh N."/>
            <person name="Nishiyama T."/>
            <person name="Hasebe M."/>
            <person name="Maruyama T."/>
            <person name="Minagawa J."/>
            <person name="Obokata J."/>
            <person name="Shigenobu S."/>
        </authorList>
    </citation>
    <scope>NUCLEOTIDE SEQUENCE [LARGE SCALE GENOMIC DNA]</scope>
</reference>
<name>A0AAV4AAZ8_9GAST</name>